<dbReference type="PANTHER" id="PTHR42718:SF9">
    <property type="entry name" value="MAJOR FACILITATOR SUPERFAMILY MULTIDRUG TRANSPORTER MFSC"/>
    <property type="match status" value="1"/>
</dbReference>
<evidence type="ECO:0000256" key="3">
    <source>
        <dbReference type="ARBA" id="ARBA00022692"/>
    </source>
</evidence>
<evidence type="ECO:0000256" key="6">
    <source>
        <dbReference type="SAM" id="Phobius"/>
    </source>
</evidence>
<evidence type="ECO:0000256" key="1">
    <source>
        <dbReference type="ARBA" id="ARBA00004141"/>
    </source>
</evidence>
<accession>A0ABP7LMV2</accession>
<evidence type="ECO:0000313" key="8">
    <source>
        <dbReference type="Proteomes" id="UP001500827"/>
    </source>
</evidence>
<feature type="transmembrane region" description="Helical" evidence="6">
    <location>
        <begin position="413"/>
        <end position="436"/>
    </location>
</feature>
<dbReference type="RefSeq" id="WP_344699625.1">
    <property type="nucleotide sequence ID" value="NZ_BAABBM010000001.1"/>
</dbReference>
<dbReference type="Proteomes" id="UP001500827">
    <property type="component" value="Unassembled WGS sequence"/>
</dbReference>
<feature type="transmembrane region" description="Helical" evidence="6">
    <location>
        <begin position="122"/>
        <end position="142"/>
    </location>
</feature>
<comment type="caution">
    <text evidence="7">The sequence shown here is derived from an EMBL/GenBank/DDBJ whole genome shotgun (WGS) entry which is preliminary data.</text>
</comment>
<dbReference type="EMBL" id="BAABBM010000001">
    <property type="protein sequence ID" value="GAA3901951.1"/>
    <property type="molecule type" value="Genomic_DNA"/>
</dbReference>
<keyword evidence="8" id="KW-1185">Reference proteome</keyword>
<proteinExistence type="predicted"/>
<feature type="transmembrane region" description="Helical" evidence="6">
    <location>
        <begin position="282"/>
        <end position="302"/>
    </location>
</feature>
<reference evidence="8" key="1">
    <citation type="journal article" date="2019" name="Int. J. Syst. Evol. Microbiol.">
        <title>The Global Catalogue of Microorganisms (GCM) 10K type strain sequencing project: providing services to taxonomists for standard genome sequencing and annotation.</title>
        <authorList>
            <consortium name="The Broad Institute Genomics Platform"/>
            <consortium name="The Broad Institute Genome Sequencing Center for Infectious Disease"/>
            <person name="Wu L."/>
            <person name="Ma J."/>
        </authorList>
    </citation>
    <scope>NUCLEOTIDE SEQUENCE [LARGE SCALE GENOMIC DNA]</scope>
    <source>
        <strain evidence="8">JCM 17543</strain>
    </source>
</reference>
<organism evidence="7 8">
    <name type="scientific">Sphingomonas limnosediminicola</name>
    <dbReference type="NCBI Taxonomy" id="940133"/>
    <lineage>
        <taxon>Bacteria</taxon>
        <taxon>Pseudomonadati</taxon>
        <taxon>Pseudomonadota</taxon>
        <taxon>Alphaproteobacteria</taxon>
        <taxon>Sphingomonadales</taxon>
        <taxon>Sphingomonadaceae</taxon>
        <taxon>Sphingomonas</taxon>
    </lineage>
</organism>
<feature type="transmembrane region" description="Helical" evidence="6">
    <location>
        <begin position="381"/>
        <end position="401"/>
    </location>
</feature>
<evidence type="ECO:0000256" key="2">
    <source>
        <dbReference type="ARBA" id="ARBA00022448"/>
    </source>
</evidence>
<feature type="transmembrane region" description="Helical" evidence="6">
    <location>
        <begin position="187"/>
        <end position="209"/>
    </location>
</feature>
<evidence type="ECO:0000256" key="4">
    <source>
        <dbReference type="ARBA" id="ARBA00022989"/>
    </source>
</evidence>
<feature type="transmembrane region" description="Helical" evidence="6">
    <location>
        <begin position="29"/>
        <end position="50"/>
    </location>
</feature>
<sequence>MTLAYQFKPHERPVIPGSPFNPDHPTERMFAYGFIGVLAGLTGGLGNALVTSNLIYFQGTLGLTAEQVQWSPAAYATTYICANLVLVKFRQQFGLQLFLRLMLVGYIVLTAAHLVIQDFWSAIVVRAMSGIAAAGLSTLGVLTWFQAMPAPKRLYGLMIGVSVPQLATPLARVLAPSLLEWGDWRVAYVFELGLALLTLAAVLILPLPPSERSKVFERTDFVTIALLLPGVGLLCSVLALGRTVWWLEREWIGWAMIGAILLISSAFWIEHRRSNPLLMTRFIGQWPIVRVALVAFCIRVVLAEQTFGAVGLLSSLGYGTEQIRTLFIIVTLASIAGLLVTLAAMRPQSPARPIQLACLLIAVAAWLDSGATSLTHPADLYLSQALVGFAGLMFIGPAFVIGMSRALLGGPQYFISLLVVFLASQNLGGLVGTALFGTVETAREKFHSNILTQQIRLDNPIDANRLAASAQQVAGVITDPALRSAEGSVLVGQKVTREANVLAYNDVFLIIAVLAFVLFLWGIVIEINMRKRGEISPIVRLAQAMAAKITSAQNGGPRS</sequence>
<dbReference type="Gene3D" id="1.20.1250.20">
    <property type="entry name" value="MFS general substrate transporter like domains"/>
    <property type="match status" value="1"/>
</dbReference>
<feature type="transmembrane region" description="Helical" evidence="6">
    <location>
        <begin position="356"/>
        <end position="375"/>
    </location>
</feature>
<feature type="transmembrane region" description="Helical" evidence="6">
    <location>
        <begin position="507"/>
        <end position="525"/>
    </location>
</feature>
<evidence type="ECO:0000256" key="5">
    <source>
        <dbReference type="ARBA" id="ARBA00023136"/>
    </source>
</evidence>
<feature type="transmembrane region" description="Helical" evidence="6">
    <location>
        <begin position="251"/>
        <end position="270"/>
    </location>
</feature>
<evidence type="ECO:0000313" key="7">
    <source>
        <dbReference type="EMBL" id="GAA3901951.1"/>
    </source>
</evidence>
<keyword evidence="3 6" id="KW-0812">Transmembrane</keyword>
<feature type="transmembrane region" description="Helical" evidence="6">
    <location>
        <begin position="322"/>
        <end position="344"/>
    </location>
</feature>
<dbReference type="PANTHER" id="PTHR42718">
    <property type="entry name" value="MAJOR FACILITATOR SUPERFAMILY MULTIDRUG TRANSPORTER MFSC"/>
    <property type="match status" value="1"/>
</dbReference>
<feature type="transmembrane region" description="Helical" evidence="6">
    <location>
        <begin position="97"/>
        <end position="116"/>
    </location>
</feature>
<keyword evidence="2" id="KW-0813">Transport</keyword>
<dbReference type="Pfam" id="PF07690">
    <property type="entry name" value="MFS_1"/>
    <property type="match status" value="1"/>
</dbReference>
<gene>
    <name evidence="7" type="ORF">GCM10022276_20860</name>
</gene>
<feature type="transmembrane region" description="Helical" evidence="6">
    <location>
        <begin position="221"/>
        <end position="245"/>
    </location>
</feature>
<dbReference type="InterPro" id="IPR036259">
    <property type="entry name" value="MFS_trans_sf"/>
</dbReference>
<dbReference type="SUPFAM" id="SSF103473">
    <property type="entry name" value="MFS general substrate transporter"/>
    <property type="match status" value="1"/>
</dbReference>
<dbReference type="InterPro" id="IPR011701">
    <property type="entry name" value="MFS"/>
</dbReference>
<keyword evidence="5 6" id="KW-0472">Membrane</keyword>
<keyword evidence="4 6" id="KW-1133">Transmembrane helix</keyword>
<protein>
    <submittedName>
        <fullName evidence="7">MFS transporter</fullName>
    </submittedName>
</protein>
<feature type="transmembrane region" description="Helical" evidence="6">
    <location>
        <begin position="154"/>
        <end position="175"/>
    </location>
</feature>
<name>A0ABP7LMV2_9SPHN</name>
<comment type="subcellular location">
    <subcellularLocation>
        <location evidence="1">Membrane</location>
        <topology evidence="1">Multi-pass membrane protein</topology>
    </subcellularLocation>
</comment>